<dbReference type="Pfam" id="PF00534">
    <property type="entry name" value="Glycos_transf_1"/>
    <property type="match status" value="1"/>
</dbReference>
<dbReference type="Pfam" id="PF13439">
    <property type="entry name" value="Glyco_transf_4"/>
    <property type="match status" value="1"/>
</dbReference>
<evidence type="ECO:0000313" key="5">
    <source>
        <dbReference type="EMBL" id="GAE26074.1"/>
    </source>
</evidence>
<proteinExistence type="predicted"/>
<feature type="domain" description="Glycosyl transferase family 1" evidence="3">
    <location>
        <begin position="191"/>
        <end position="361"/>
    </location>
</feature>
<gene>
    <name evidence="5" type="ORF">JCM9140_2102</name>
</gene>
<dbReference type="PANTHER" id="PTHR46401">
    <property type="entry name" value="GLYCOSYLTRANSFERASE WBBK-RELATED"/>
    <property type="match status" value="1"/>
</dbReference>
<evidence type="ECO:0000259" key="3">
    <source>
        <dbReference type="Pfam" id="PF00534"/>
    </source>
</evidence>
<comment type="caution">
    <text evidence="5">The sequence shown here is derived from an EMBL/GenBank/DDBJ whole genome shotgun (WGS) entry which is preliminary data.</text>
</comment>
<reference evidence="5" key="1">
    <citation type="journal article" date="2014" name="Genome Announc.">
        <title>Draft Genome Sequences of Three Alkaliphilic Bacillus Strains, Bacillus wakoensis JCM 9140T, Bacillus akibai JCM 9157T, and Bacillus hemicellulosilyticus JCM 9152T.</title>
        <authorList>
            <person name="Yuki M."/>
            <person name="Oshima K."/>
            <person name="Suda W."/>
            <person name="Oshida Y."/>
            <person name="Kitamura K."/>
            <person name="Iida T."/>
            <person name="Hattori M."/>
            <person name="Ohkuma M."/>
        </authorList>
    </citation>
    <scope>NUCLEOTIDE SEQUENCE [LARGE SCALE GENOMIC DNA]</scope>
    <source>
        <strain evidence="5">JCM 9140</strain>
    </source>
</reference>
<dbReference type="AlphaFoldDB" id="W4Q3Y5"/>
<dbReference type="GO" id="GO:0009103">
    <property type="term" value="P:lipopolysaccharide biosynthetic process"/>
    <property type="evidence" value="ECO:0007669"/>
    <property type="project" value="TreeGrafter"/>
</dbReference>
<keyword evidence="1 5" id="KW-0808">Transferase</keyword>
<keyword evidence="6" id="KW-1185">Reference proteome</keyword>
<dbReference type="GO" id="GO:0016757">
    <property type="term" value="F:glycosyltransferase activity"/>
    <property type="evidence" value="ECO:0007669"/>
    <property type="project" value="InterPro"/>
</dbReference>
<dbReference type="InterPro" id="IPR028098">
    <property type="entry name" value="Glyco_trans_4-like_N"/>
</dbReference>
<feature type="domain" description="Glycosyltransferase subfamily 4-like N-terminal" evidence="4">
    <location>
        <begin position="25"/>
        <end position="173"/>
    </location>
</feature>
<feature type="region of interest" description="Disordered" evidence="2">
    <location>
        <begin position="1"/>
        <end position="22"/>
    </location>
</feature>
<evidence type="ECO:0000313" key="6">
    <source>
        <dbReference type="Proteomes" id="UP000018890"/>
    </source>
</evidence>
<protein>
    <submittedName>
        <fullName evidence="5">Glycosyltransferase</fullName>
    </submittedName>
</protein>
<dbReference type="RefSeq" id="WP_034745278.1">
    <property type="nucleotide sequence ID" value="NZ_BAUT01000017.1"/>
</dbReference>
<dbReference type="STRING" id="1236970.JCM9140_2102"/>
<dbReference type="PANTHER" id="PTHR46401:SF2">
    <property type="entry name" value="GLYCOSYLTRANSFERASE WBBK-RELATED"/>
    <property type="match status" value="1"/>
</dbReference>
<dbReference type="EMBL" id="BAUT01000017">
    <property type="protein sequence ID" value="GAE26074.1"/>
    <property type="molecule type" value="Genomic_DNA"/>
</dbReference>
<sequence length="385" mass="43923">MHQHPRVAIVTPGTHPIPDPKSTSVETVVDEITTRLQNDVDCFIFGRKSRKHPTFEEIGQLSYFRFPYKGADSYLEAVIDKLHEVNPDIIQIENRPKYISKVRKAFPNKQIWLFVHSTVFMKRNRISRKNLIESIEAANKVIVNSHFIKEYVITQTNCDQEKVIVNHLGIDVNQFESKWSSSLQKNILSFKQTLGVENKKIILYIGRLKESKGVHHLVNVFPNIIKKEQEAVLFVVGSAFFGINQETKYVKELHKSAEPLGESVRFIPYVPHDEIQKWFQIADIIVVPSKAEPFGLVNIEAMATGATVIATNSGGIPEIIADGKNGLLLNPSTLEEDLTNTLLDLLSKPTRIKKLGKRAIQHVHAHFTWEHSAKRMLKLYETYRS</sequence>
<organism evidence="5 6">
    <name type="scientific">Halalkalibacter wakoensis JCM 9140</name>
    <dbReference type="NCBI Taxonomy" id="1236970"/>
    <lineage>
        <taxon>Bacteria</taxon>
        <taxon>Bacillati</taxon>
        <taxon>Bacillota</taxon>
        <taxon>Bacilli</taxon>
        <taxon>Bacillales</taxon>
        <taxon>Bacillaceae</taxon>
        <taxon>Halalkalibacter</taxon>
    </lineage>
</organism>
<dbReference type="Gene3D" id="3.40.50.2000">
    <property type="entry name" value="Glycogen Phosphorylase B"/>
    <property type="match status" value="2"/>
</dbReference>
<evidence type="ECO:0000256" key="2">
    <source>
        <dbReference type="SAM" id="MobiDB-lite"/>
    </source>
</evidence>
<dbReference type="InterPro" id="IPR001296">
    <property type="entry name" value="Glyco_trans_1"/>
</dbReference>
<accession>W4Q3Y5</accession>
<dbReference type="SUPFAM" id="SSF53756">
    <property type="entry name" value="UDP-Glycosyltransferase/glycogen phosphorylase"/>
    <property type="match status" value="1"/>
</dbReference>
<evidence type="ECO:0000259" key="4">
    <source>
        <dbReference type="Pfam" id="PF13439"/>
    </source>
</evidence>
<dbReference type="CDD" id="cd03801">
    <property type="entry name" value="GT4_PimA-like"/>
    <property type="match status" value="1"/>
</dbReference>
<dbReference type="Proteomes" id="UP000018890">
    <property type="component" value="Unassembled WGS sequence"/>
</dbReference>
<name>W4Q3Y5_9BACI</name>
<evidence type="ECO:0000256" key="1">
    <source>
        <dbReference type="ARBA" id="ARBA00022679"/>
    </source>
</evidence>